<protein>
    <recommendedName>
        <fullName evidence="3">Transposase</fullName>
    </recommendedName>
</protein>
<name>A0ABR3J134_9AGAR</name>
<evidence type="ECO:0000313" key="2">
    <source>
        <dbReference type="Proteomes" id="UP001556367"/>
    </source>
</evidence>
<sequence length="271" mass="31428">MPQPNQHKPCPPKSEELIRAFKYYFALGTPDTQLVCLLKKHYDVARFGLSLKSIKRWRKELGLLSTRQQRHDINSISAAVDAIRAAFPSRGANTITKQLRLKHGIHVSRKTVSLYLQLVDPEGVQARRQRRFVRHRFYAAGINDIWAQDQHDKWGPRFGLWLHCGIDPFSGFNNWMHVWWTNKNPRLITKYFLDAVRELGAIPVTTQSDPGTENYGVANVQTLARHELDPTLADTLQHRWMSKAKNVKSEANWSVLRRDFTIGFELLFEED</sequence>
<dbReference type="PANTHER" id="PTHR46177">
    <property type="entry name" value="INTEGRASE CATALYTIC DOMAIN-CONTAINING PROTEIN"/>
    <property type="match status" value="1"/>
</dbReference>
<accession>A0ABR3J134</accession>
<dbReference type="EMBL" id="JASNQZ010000012">
    <property type="protein sequence ID" value="KAL0949185.1"/>
    <property type="molecule type" value="Genomic_DNA"/>
</dbReference>
<proteinExistence type="predicted"/>
<comment type="caution">
    <text evidence="1">The sequence shown here is derived from an EMBL/GenBank/DDBJ whole genome shotgun (WGS) entry which is preliminary data.</text>
</comment>
<keyword evidence="2" id="KW-1185">Reference proteome</keyword>
<dbReference type="PANTHER" id="PTHR46177:SF1">
    <property type="entry name" value="INTEGRASE CATALYTIC DOMAIN-CONTAINING PROTEIN"/>
    <property type="match status" value="1"/>
</dbReference>
<dbReference type="Proteomes" id="UP001556367">
    <property type="component" value="Unassembled WGS sequence"/>
</dbReference>
<reference evidence="2" key="1">
    <citation type="submission" date="2024-06" db="EMBL/GenBank/DDBJ databases">
        <title>Multi-omics analyses provide insights into the biosynthesis of the anticancer antibiotic pleurotin in Hohenbuehelia grisea.</title>
        <authorList>
            <person name="Weaver J.A."/>
            <person name="Alberti F."/>
        </authorList>
    </citation>
    <scope>NUCLEOTIDE SEQUENCE [LARGE SCALE GENOMIC DNA]</scope>
    <source>
        <strain evidence="2">T-177</strain>
    </source>
</reference>
<gene>
    <name evidence="1" type="ORF">HGRIS_009263</name>
</gene>
<evidence type="ECO:0000313" key="1">
    <source>
        <dbReference type="EMBL" id="KAL0949185.1"/>
    </source>
</evidence>
<organism evidence="1 2">
    <name type="scientific">Hohenbuehelia grisea</name>
    <dbReference type="NCBI Taxonomy" id="104357"/>
    <lineage>
        <taxon>Eukaryota</taxon>
        <taxon>Fungi</taxon>
        <taxon>Dikarya</taxon>
        <taxon>Basidiomycota</taxon>
        <taxon>Agaricomycotina</taxon>
        <taxon>Agaricomycetes</taxon>
        <taxon>Agaricomycetidae</taxon>
        <taxon>Agaricales</taxon>
        <taxon>Pleurotineae</taxon>
        <taxon>Pleurotaceae</taxon>
        <taxon>Hohenbuehelia</taxon>
    </lineage>
</organism>
<evidence type="ECO:0008006" key="3">
    <source>
        <dbReference type="Google" id="ProtNLM"/>
    </source>
</evidence>